<feature type="domain" description="F-box" evidence="1">
    <location>
        <begin position="5"/>
        <end position="52"/>
    </location>
</feature>
<dbReference type="InterPro" id="IPR036047">
    <property type="entry name" value="F-box-like_dom_sf"/>
</dbReference>
<organism evidence="2 3">
    <name type="scientific">Phascolomyces articulosus</name>
    <dbReference type="NCBI Taxonomy" id="60185"/>
    <lineage>
        <taxon>Eukaryota</taxon>
        <taxon>Fungi</taxon>
        <taxon>Fungi incertae sedis</taxon>
        <taxon>Mucoromycota</taxon>
        <taxon>Mucoromycotina</taxon>
        <taxon>Mucoromycetes</taxon>
        <taxon>Mucorales</taxon>
        <taxon>Lichtheimiaceae</taxon>
        <taxon>Phascolomyces</taxon>
    </lineage>
</organism>
<dbReference type="SUPFAM" id="SSF81383">
    <property type="entry name" value="F-box domain"/>
    <property type="match status" value="1"/>
</dbReference>
<evidence type="ECO:0000259" key="1">
    <source>
        <dbReference type="PROSITE" id="PS50181"/>
    </source>
</evidence>
<accession>A0AAD5KUQ4</accession>
<dbReference type="Pfam" id="PF12937">
    <property type="entry name" value="F-box-like"/>
    <property type="match status" value="1"/>
</dbReference>
<dbReference type="InterPro" id="IPR001810">
    <property type="entry name" value="F-box_dom"/>
</dbReference>
<dbReference type="EMBL" id="JAIXMP010000003">
    <property type="protein sequence ID" value="KAI9275891.1"/>
    <property type="molecule type" value="Genomic_DNA"/>
</dbReference>
<dbReference type="AlphaFoldDB" id="A0AAD5KUQ4"/>
<comment type="caution">
    <text evidence="2">The sequence shown here is derived from an EMBL/GenBank/DDBJ whole genome shotgun (WGS) entry which is preliminary data.</text>
</comment>
<dbReference type="Gene3D" id="3.80.10.10">
    <property type="entry name" value="Ribonuclease Inhibitor"/>
    <property type="match status" value="1"/>
</dbReference>
<reference evidence="2" key="1">
    <citation type="journal article" date="2022" name="IScience">
        <title>Evolution of zygomycete secretomes and the origins of terrestrial fungal ecologies.</title>
        <authorList>
            <person name="Chang Y."/>
            <person name="Wang Y."/>
            <person name="Mondo S."/>
            <person name="Ahrendt S."/>
            <person name="Andreopoulos W."/>
            <person name="Barry K."/>
            <person name="Beard J."/>
            <person name="Benny G.L."/>
            <person name="Blankenship S."/>
            <person name="Bonito G."/>
            <person name="Cuomo C."/>
            <person name="Desiro A."/>
            <person name="Gervers K.A."/>
            <person name="Hundley H."/>
            <person name="Kuo A."/>
            <person name="LaButti K."/>
            <person name="Lang B.F."/>
            <person name="Lipzen A."/>
            <person name="O'Donnell K."/>
            <person name="Pangilinan J."/>
            <person name="Reynolds N."/>
            <person name="Sandor L."/>
            <person name="Smith M.E."/>
            <person name="Tsang A."/>
            <person name="Grigoriev I.V."/>
            <person name="Stajich J.E."/>
            <person name="Spatafora J.W."/>
        </authorList>
    </citation>
    <scope>NUCLEOTIDE SEQUENCE</scope>
    <source>
        <strain evidence="2">RSA 2281</strain>
    </source>
</reference>
<dbReference type="InterPro" id="IPR032675">
    <property type="entry name" value="LRR_dom_sf"/>
</dbReference>
<keyword evidence="3" id="KW-1185">Reference proteome</keyword>
<dbReference type="PROSITE" id="PS50181">
    <property type="entry name" value="FBOX"/>
    <property type="match status" value="1"/>
</dbReference>
<sequence>MDHVIDFIVQLPNEILTLIFSSLTTEELGIVSLVSPAWQHRIAHCDQLWQSFTLRQDDETSWLMIPNVQQHVKILYFYCSPNTQRSIHASDIEEYIGNRAKGYTNILKRKRVYHRKVNTSYIKYRFLKVMPIAVILESFPNLIHLELKHYSSANLTDSLITMTTKTTTKLFQYQHLTALRLACSGGYYYKTEDVIHILRQCPSIRYLSVSYCSFQLLHAIDCYSSNLEVVVFNVFEPSSSDGYPSNMILHRHFLSAKSIHFDMTRRHRVQQDQQGGRMRSLFFFAKSLDFIIGRRPTNNRNHPEDYKDISRMIVHNAHSLEELVLYPIYLPGDEARSLMMKGIQWNSILTKTFNHLQRLCCNIPYSKEHAFATMIRHNCPSLMDCSIVYHGALMPSVVLDALSEKINLRRLVLTIGTSSVDISAFQRLLQNNHKGKNGIQHLVFERSGRKSPLSNALLESLITAQHGLRGFEINKCWIDWFAFEKLMRDIDQRRDTLLEWIIYNKAWYIDDDRREYSGEWMVGEDSKKLETLDLETFRAFTPDPIVSDISVFIQPEKHPKFAQELTIAGSNASNVVYSFLQDQLEFS</sequence>
<protein>
    <recommendedName>
        <fullName evidence="1">F-box domain-containing protein</fullName>
    </recommendedName>
</protein>
<dbReference type="Proteomes" id="UP001209540">
    <property type="component" value="Unassembled WGS sequence"/>
</dbReference>
<gene>
    <name evidence="2" type="ORF">BDA99DRAFT_496708</name>
</gene>
<dbReference type="SUPFAM" id="SSF52047">
    <property type="entry name" value="RNI-like"/>
    <property type="match status" value="1"/>
</dbReference>
<evidence type="ECO:0000313" key="3">
    <source>
        <dbReference type="Proteomes" id="UP001209540"/>
    </source>
</evidence>
<evidence type="ECO:0000313" key="2">
    <source>
        <dbReference type="EMBL" id="KAI9275891.1"/>
    </source>
</evidence>
<dbReference type="Gene3D" id="1.20.1280.50">
    <property type="match status" value="1"/>
</dbReference>
<proteinExistence type="predicted"/>
<name>A0AAD5KUQ4_9FUNG</name>
<reference evidence="2" key="2">
    <citation type="submission" date="2023-02" db="EMBL/GenBank/DDBJ databases">
        <authorList>
            <consortium name="DOE Joint Genome Institute"/>
            <person name="Mondo S.J."/>
            <person name="Chang Y."/>
            <person name="Wang Y."/>
            <person name="Ahrendt S."/>
            <person name="Andreopoulos W."/>
            <person name="Barry K."/>
            <person name="Beard J."/>
            <person name="Benny G.L."/>
            <person name="Blankenship S."/>
            <person name="Bonito G."/>
            <person name="Cuomo C."/>
            <person name="Desiro A."/>
            <person name="Gervers K.A."/>
            <person name="Hundley H."/>
            <person name="Kuo A."/>
            <person name="LaButti K."/>
            <person name="Lang B.F."/>
            <person name="Lipzen A."/>
            <person name="O'Donnell K."/>
            <person name="Pangilinan J."/>
            <person name="Reynolds N."/>
            <person name="Sandor L."/>
            <person name="Smith M.W."/>
            <person name="Tsang A."/>
            <person name="Grigoriev I.V."/>
            <person name="Stajich J.E."/>
            <person name="Spatafora J.W."/>
        </authorList>
    </citation>
    <scope>NUCLEOTIDE SEQUENCE</scope>
    <source>
        <strain evidence="2">RSA 2281</strain>
    </source>
</reference>